<comment type="caution">
    <text evidence="2">The sequence shown here is derived from an EMBL/GenBank/DDBJ whole genome shotgun (WGS) entry which is preliminary data.</text>
</comment>
<proteinExistence type="predicted"/>
<feature type="transmembrane region" description="Helical" evidence="1">
    <location>
        <begin position="49"/>
        <end position="73"/>
    </location>
</feature>
<feature type="transmembrane region" description="Helical" evidence="1">
    <location>
        <begin position="85"/>
        <end position="107"/>
    </location>
</feature>
<organism evidence="2 3">
    <name type="scientific">Nitratireductor basaltis</name>
    <dbReference type="NCBI Taxonomy" id="472175"/>
    <lineage>
        <taxon>Bacteria</taxon>
        <taxon>Pseudomonadati</taxon>
        <taxon>Pseudomonadota</taxon>
        <taxon>Alphaproteobacteria</taxon>
        <taxon>Hyphomicrobiales</taxon>
        <taxon>Phyllobacteriaceae</taxon>
        <taxon>Nitratireductor</taxon>
    </lineage>
</organism>
<feature type="transmembrane region" description="Helical" evidence="1">
    <location>
        <begin position="290"/>
        <end position="310"/>
    </location>
</feature>
<name>A0A084U816_9HYPH</name>
<keyword evidence="1" id="KW-0472">Membrane</keyword>
<keyword evidence="1" id="KW-0812">Transmembrane</keyword>
<gene>
    <name evidence="2" type="ORF">EL18_00116</name>
</gene>
<feature type="transmembrane region" description="Helical" evidence="1">
    <location>
        <begin position="210"/>
        <end position="227"/>
    </location>
</feature>
<evidence type="ECO:0000256" key="1">
    <source>
        <dbReference type="SAM" id="Phobius"/>
    </source>
</evidence>
<feature type="transmembrane region" description="Helical" evidence="1">
    <location>
        <begin position="127"/>
        <end position="144"/>
    </location>
</feature>
<dbReference type="Proteomes" id="UP000053675">
    <property type="component" value="Unassembled WGS sequence"/>
</dbReference>
<dbReference type="PATRIC" id="fig|472175.3.peg.120"/>
<evidence type="ECO:0000313" key="2">
    <source>
        <dbReference type="EMBL" id="KFB09102.1"/>
    </source>
</evidence>
<dbReference type="eggNOG" id="ENOG5033INE">
    <property type="taxonomic scope" value="Bacteria"/>
</dbReference>
<dbReference type="STRING" id="472175.EL18_00116"/>
<feature type="transmembrane region" description="Helical" evidence="1">
    <location>
        <begin position="151"/>
        <end position="171"/>
    </location>
</feature>
<sequence>MSELAGREVRFRNTDIALMLVAVLPALGVGGYGHLMLGIEILDKGEPDFSLFGVAKTLSAIVAALGIVLVGAQLRGRNATSIPPLVLRSLSGSMLFLLATALAVILVPRSLNHFVRELQPLSVLTEVVLVGALVFLVLSVSSAWRTGLGTLMGINGSVIHALLSGAVFLILMEETSWGQHWIGFGTPEAFKGNLQNETNLHNFYTYRFELVYYSTAVLAFVLLPAFWPKRLPQMLSQLGYYVPPTWFALFALPVCGLMYESWNIIPYQIWFFCGLLTAVVIGRNDTKLRMAALIQAALLMLSQLVFLTLGHNMEDGYELSEVREFFISVLIAGYALITWRRATGEGASASST</sequence>
<feature type="transmembrane region" description="Helical" evidence="1">
    <location>
        <begin position="265"/>
        <end position="283"/>
    </location>
</feature>
<feature type="transmembrane region" description="Helical" evidence="1">
    <location>
        <begin position="16"/>
        <end position="37"/>
    </location>
</feature>
<keyword evidence="1" id="KW-1133">Transmembrane helix</keyword>
<dbReference type="OrthoDB" id="7067875at2"/>
<dbReference type="AlphaFoldDB" id="A0A084U816"/>
<dbReference type="RefSeq" id="WP_152552922.1">
    <property type="nucleotide sequence ID" value="NZ_JMQM01000001.1"/>
</dbReference>
<dbReference type="EMBL" id="JMQM01000001">
    <property type="protein sequence ID" value="KFB09102.1"/>
    <property type="molecule type" value="Genomic_DNA"/>
</dbReference>
<reference evidence="2 3" key="1">
    <citation type="submission" date="2014-05" db="EMBL/GenBank/DDBJ databases">
        <title>Draft Genome Sequence of Nitratireductor basaltis Strain UMTGB225, A Marine Bacterium Isolated from Green Barrel Tunicate.</title>
        <authorList>
            <person name="Gan H.Y."/>
        </authorList>
    </citation>
    <scope>NUCLEOTIDE SEQUENCE [LARGE SCALE GENOMIC DNA]</scope>
    <source>
        <strain evidence="2 3">UMTGB225</strain>
    </source>
</reference>
<keyword evidence="3" id="KW-1185">Reference proteome</keyword>
<accession>A0A084U816</accession>
<evidence type="ECO:0000313" key="3">
    <source>
        <dbReference type="Proteomes" id="UP000053675"/>
    </source>
</evidence>
<feature type="transmembrane region" description="Helical" evidence="1">
    <location>
        <begin position="239"/>
        <end position="259"/>
    </location>
</feature>
<protein>
    <submittedName>
        <fullName evidence="2">Uncharacterized protein</fullName>
    </submittedName>
</protein>
<feature type="transmembrane region" description="Helical" evidence="1">
    <location>
        <begin position="322"/>
        <end position="339"/>
    </location>
</feature>